<dbReference type="EMBL" id="RZTZ01000002">
    <property type="protein sequence ID" value="RVT65303.1"/>
    <property type="molecule type" value="Genomic_DNA"/>
</dbReference>
<evidence type="ECO:0008006" key="3">
    <source>
        <dbReference type="Google" id="ProtNLM"/>
    </source>
</evidence>
<dbReference type="NCBIfam" id="NF033832">
    <property type="entry name" value="sce7726_fam"/>
    <property type="match status" value="1"/>
</dbReference>
<evidence type="ECO:0000313" key="1">
    <source>
        <dbReference type="EMBL" id="RVT65303.1"/>
    </source>
</evidence>
<accession>A0A3S2TVF6</accession>
<evidence type="ECO:0000313" key="2">
    <source>
        <dbReference type="Proteomes" id="UP000288024"/>
    </source>
</evidence>
<comment type="caution">
    <text evidence="1">The sequence shown here is derived from an EMBL/GenBank/DDBJ whole genome shotgun (WGS) entry which is preliminary data.</text>
</comment>
<organism evidence="1 2">
    <name type="scientific">Niallia taxi</name>
    <dbReference type="NCBI Taxonomy" id="2499688"/>
    <lineage>
        <taxon>Bacteria</taxon>
        <taxon>Bacillati</taxon>
        <taxon>Bacillota</taxon>
        <taxon>Bacilli</taxon>
        <taxon>Bacillales</taxon>
        <taxon>Bacillaceae</taxon>
        <taxon>Niallia</taxon>
    </lineage>
</organism>
<keyword evidence="2" id="KW-1185">Reference proteome</keyword>
<proteinExistence type="predicted"/>
<dbReference type="RefSeq" id="WP_127737522.1">
    <property type="nucleotide sequence ID" value="NZ_RZTZ01000002.1"/>
</dbReference>
<dbReference type="Proteomes" id="UP000288024">
    <property type="component" value="Unassembled WGS sequence"/>
</dbReference>
<gene>
    <name evidence="1" type="ORF">EM808_07290</name>
</gene>
<dbReference type="AlphaFoldDB" id="A0A3S2TVF6"/>
<sequence length="269" mass="31848">MNYIYLNRFFSKKFLIDALFSDVFNAKGFNLELNKNYEILSKGYRNEFFFKNTLFNKLVLGKYSLRTTSAFSEVNVGKSKADFVLINHNIGKVYEIKTDLDNLDRLAYQLEDYSKAFSEVYVVTSEKNYYPVYKVVKESNPEVGIIVLTDKVSLSVRKEAIQNDCKLEHEILFKLLRKKEYEQILLLKFGRLPDVKPVHYFKTSLDWFKTINIKEAQRLVINQLRLRIDVNSEGMVILKKLPMQIRWLVYTSNFKFEELLKISERLNIH</sequence>
<name>A0A3S2TVF6_9BACI</name>
<dbReference type="InterPro" id="IPR047729">
    <property type="entry name" value="Sce7726-like"/>
</dbReference>
<reference evidence="1 2" key="1">
    <citation type="submission" date="2019-01" db="EMBL/GenBank/DDBJ databases">
        <title>Bacillus sp. M5HDSG1-1, whole genome shotgun sequence.</title>
        <authorList>
            <person name="Tuo L."/>
        </authorList>
    </citation>
    <scope>NUCLEOTIDE SEQUENCE [LARGE SCALE GENOMIC DNA]</scope>
    <source>
        <strain evidence="1 2">M5HDSG1-1</strain>
    </source>
</reference>
<protein>
    <recommendedName>
        <fullName evidence="3">Sce7726 family protein</fullName>
    </recommendedName>
</protein>